<evidence type="ECO:0000313" key="1">
    <source>
        <dbReference type="EMBL" id="KAI8524054.1"/>
    </source>
</evidence>
<organism evidence="1 2">
    <name type="scientific">Rhododendron molle</name>
    <name type="common">Chinese azalea</name>
    <name type="synonym">Azalea mollis</name>
    <dbReference type="NCBI Taxonomy" id="49168"/>
    <lineage>
        <taxon>Eukaryota</taxon>
        <taxon>Viridiplantae</taxon>
        <taxon>Streptophyta</taxon>
        <taxon>Embryophyta</taxon>
        <taxon>Tracheophyta</taxon>
        <taxon>Spermatophyta</taxon>
        <taxon>Magnoliopsida</taxon>
        <taxon>eudicotyledons</taxon>
        <taxon>Gunneridae</taxon>
        <taxon>Pentapetalae</taxon>
        <taxon>asterids</taxon>
        <taxon>Ericales</taxon>
        <taxon>Ericaceae</taxon>
        <taxon>Ericoideae</taxon>
        <taxon>Rhodoreae</taxon>
        <taxon>Rhododendron</taxon>
    </lineage>
</organism>
<sequence length="695" mass="77228">MKLQAAVALACLICLTWIQQIICDEVSNTSNMNKWTCTCSSAYQGNQGFPIETNCSSSCDCSPVGGYESAENETVKSMWFTDDWVGHMACLLDSEANIISWSHFRIAPFYDWHVVTLLKRDQVKIIGLACVVVLGSLKWQLAITARAVLQPAIALLHRQYEQLLCCCLTDCIGGLSEQLDLSKKRLSIKILVIILLTCVLFTTLAFIASVACYVYGREKCHVQRSLFLSDKYTSYNSATNLISHRTSSAPGSRVYTGSPIKPITGCIRLLFRSNTETIHGTILQFSYPELEDATNKFSDSNLIGVGGSSHVYRGHLKDGKIVAVKRLKTQGGPDSEAIFLKEIELIARLHHCHVLPLLGYCSENQGKHVERLLVFEYMCNGNLRECLDGALGKNLDWATRVAIALGAAKGLEYLHEAAAPKILHRDVKSTNILLDENWRAKITDLGMAKHLMTDDIPSQPSSPARMQGTFGYFAPEYAIVGRASLKSDVFSFGVVLLELICGRQPIHKTANKAEESLVIWATPRLLDSGRVIMELPDPQLKGNFSEEEMHIMAYLAKECLLLDPDSRPSMSEVVQILSTIAPEKSRRQNFPIYLYPSSTHLIKDDVDIEKADKQTESHVEIEELKRVVSSYGKEVNTFSAEQINELFLVSSKARSWRSQDVEAVDLSEPRLSFLCCCGLFASCCPPLFEPGPPPP</sequence>
<dbReference type="EMBL" id="CM046400">
    <property type="protein sequence ID" value="KAI8524054.1"/>
    <property type="molecule type" value="Genomic_DNA"/>
</dbReference>
<name>A0ACC0L5R9_RHOML</name>
<keyword evidence="2" id="KW-1185">Reference proteome</keyword>
<reference evidence="1" key="1">
    <citation type="submission" date="2022-02" db="EMBL/GenBank/DDBJ databases">
        <title>Plant Genome Project.</title>
        <authorList>
            <person name="Zhang R.-G."/>
        </authorList>
    </citation>
    <scope>NUCLEOTIDE SEQUENCE</scope>
    <source>
        <strain evidence="1">AT1</strain>
    </source>
</reference>
<dbReference type="Proteomes" id="UP001062846">
    <property type="component" value="Chromosome 13"/>
</dbReference>
<comment type="caution">
    <text evidence="1">The sequence shown here is derived from an EMBL/GenBank/DDBJ whole genome shotgun (WGS) entry which is preliminary data.</text>
</comment>
<proteinExistence type="predicted"/>
<protein>
    <submittedName>
        <fullName evidence="1">Uncharacterized protein</fullName>
    </submittedName>
</protein>
<accession>A0ACC0L5R9</accession>
<evidence type="ECO:0000313" key="2">
    <source>
        <dbReference type="Proteomes" id="UP001062846"/>
    </source>
</evidence>
<gene>
    <name evidence="1" type="ORF">RHMOL_Rhmol13G0119400</name>
</gene>